<dbReference type="Proteomes" id="UP000192578">
    <property type="component" value="Unassembled WGS sequence"/>
</dbReference>
<dbReference type="InterPro" id="IPR000940">
    <property type="entry name" value="NNMT_TEMT_trans"/>
</dbReference>
<name>A0A9X6RJZ9_HYPEX</name>
<keyword evidence="6" id="KW-1185">Reference proteome</keyword>
<evidence type="ECO:0000313" key="6">
    <source>
        <dbReference type="Proteomes" id="UP000192578"/>
    </source>
</evidence>
<dbReference type="AlphaFoldDB" id="A0A9X6RJZ9"/>
<organism evidence="5 6">
    <name type="scientific">Hypsibius exemplaris</name>
    <name type="common">Freshwater tardigrade</name>
    <dbReference type="NCBI Taxonomy" id="2072580"/>
    <lineage>
        <taxon>Eukaryota</taxon>
        <taxon>Metazoa</taxon>
        <taxon>Ecdysozoa</taxon>
        <taxon>Tardigrada</taxon>
        <taxon>Eutardigrada</taxon>
        <taxon>Parachela</taxon>
        <taxon>Hypsibioidea</taxon>
        <taxon>Hypsibiidae</taxon>
        <taxon>Hypsibius</taxon>
    </lineage>
</organism>
<dbReference type="EMBL" id="MTYJ01000193">
    <property type="protein sequence ID" value="OWA50479.1"/>
    <property type="molecule type" value="Genomic_DNA"/>
</dbReference>
<evidence type="ECO:0000256" key="4">
    <source>
        <dbReference type="ARBA" id="ARBA00022691"/>
    </source>
</evidence>
<keyword evidence="4" id="KW-0949">S-adenosyl-L-methionine</keyword>
<sequence length="148" mass="16006">MAPISITPAVDILMSSMAIESASPNAAAYADALKRMTDRYLKPGGAVVLNVALKQTSWKMGNDSYHTAFITAGQVKEALINAGFGEMEMWLYAFEEVPRKLVRKLGKQQSVRTADNKLIKSIIPFVNSGCDCDSLVGIALVKGIKLLV</sequence>
<evidence type="ECO:0000256" key="1">
    <source>
        <dbReference type="ARBA" id="ARBA00007996"/>
    </source>
</evidence>
<comment type="caution">
    <text evidence="5">The sequence shown here is derived from an EMBL/GenBank/DDBJ whole genome shotgun (WGS) entry which is preliminary data.</text>
</comment>
<dbReference type="GO" id="GO:0008170">
    <property type="term" value="F:N-methyltransferase activity"/>
    <property type="evidence" value="ECO:0007669"/>
    <property type="project" value="TreeGrafter"/>
</dbReference>
<dbReference type="GO" id="GO:0032259">
    <property type="term" value="P:methylation"/>
    <property type="evidence" value="ECO:0007669"/>
    <property type="project" value="UniProtKB-KW"/>
</dbReference>
<gene>
    <name evidence="5" type="ORF">BV898_14993</name>
</gene>
<proteinExistence type="inferred from homology"/>
<comment type="similarity">
    <text evidence="1">Belongs to the class I-like SAM-binding methyltransferase superfamily. NNMT/PNMT/TEMT family.</text>
</comment>
<evidence type="ECO:0000256" key="3">
    <source>
        <dbReference type="ARBA" id="ARBA00022679"/>
    </source>
</evidence>
<dbReference type="PANTHER" id="PTHR10867">
    <property type="entry name" value="NNMT/PNMT/TEMT FAMILY MEMBER"/>
    <property type="match status" value="1"/>
</dbReference>
<keyword evidence="3" id="KW-0808">Transferase</keyword>
<protein>
    <submittedName>
        <fullName evidence="5">Uncharacterized protein</fullName>
    </submittedName>
</protein>
<evidence type="ECO:0000313" key="5">
    <source>
        <dbReference type="EMBL" id="OWA50479.1"/>
    </source>
</evidence>
<accession>A0A9X6RJZ9</accession>
<dbReference type="PANTHER" id="PTHR10867:SF17">
    <property type="entry name" value="NICOTINAMIDE N-METHYLTRANSFERASE"/>
    <property type="match status" value="1"/>
</dbReference>
<dbReference type="SUPFAM" id="SSF53335">
    <property type="entry name" value="S-adenosyl-L-methionine-dependent methyltransferases"/>
    <property type="match status" value="1"/>
</dbReference>
<reference evidence="6" key="1">
    <citation type="submission" date="2017-01" db="EMBL/GenBank/DDBJ databases">
        <title>Comparative genomics of anhydrobiosis in the tardigrade Hypsibius dujardini.</title>
        <authorList>
            <person name="Yoshida Y."/>
            <person name="Koutsovoulos G."/>
            <person name="Laetsch D."/>
            <person name="Stevens L."/>
            <person name="Kumar S."/>
            <person name="Horikawa D."/>
            <person name="Ishino K."/>
            <person name="Komine S."/>
            <person name="Tomita M."/>
            <person name="Blaxter M."/>
            <person name="Arakawa K."/>
        </authorList>
    </citation>
    <scope>NUCLEOTIDE SEQUENCE [LARGE SCALE GENOMIC DNA]</scope>
    <source>
        <strain evidence="6">Z151</strain>
    </source>
</reference>
<dbReference type="PROSITE" id="PS51681">
    <property type="entry name" value="SAM_MT_NNMT_PNMT_TEMT"/>
    <property type="match status" value="1"/>
</dbReference>
<keyword evidence="2" id="KW-0489">Methyltransferase</keyword>
<dbReference type="Gene3D" id="3.40.50.150">
    <property type="entry name" value="Vaccinia Virus protein VP39"/>
    <property type="match status" value="1"/>
</dbReference>
<dbReference type="InterPro" id="IPR029063">
    <property type="entry name" value="SAM-dependent_MTases_sf"/>
</dbReference>
<dbReference type="Pfam" id="PF01234">
    <property type="entry name" value="NNMT_PNMT_TEMT"/>
    <property type="match status" value="1"/>
</dbReference>
<evidence type="ECO:0000256" key="2">
    <source>
        <dbReference type="ARBA" id="ARBA00022603"/>
    </source>
</evidence>
<dbReference type="OrthoDB" id="10050085at2759"/>
<dbReference type="GO" id="GO:0005829">
    <property type="term" value="C:cytosol"/>
    <property type="evidence" value="ECO:0007669"/>
    <property type="project" value="TreeGrafter"/>
</dbReference>